<name>A0A8U8BXG6_GEOPR</name>
<dbReference type="AlphaFoldDB" id="A0A8U8BXG6"/>
<dbReference type="PROSITE" id="PS50240">
    <property type="entry name" value="TRYPSIN_DOM"/>
    <property type="match status" value="1"/>
</dbReference>
<dbReference type="InterPro" id="IPR033116">
    <property type="entry name" value="TRYPSIN_SER"/>
</dbReference>
<sequence length="288" mass="30430">MSPSRPQTVPNAPQILPKLSPKCPRMSPNCGRPRPPPLARAVGGSEAGPGRWPWQGSLRRQGAHVCGASLLSPWWVLTAAMDQYGPVWTDGGRGQGRVQPLPHPDRRPSPHRSHATSGDIALARLARPVRFGPGIGPVCLPAAGTGFSAGTQCVSTGWGDTAPRRLRQLQVPLLPLGLCRRLYGTDLGPALPPRHIQDDMVCAGHLGGGTDTCKGDSGGPLVCPSPSGRWVLAGIVSWGEGCGVPARPGVYTRVSAFSDWIAARGGKMGGKRAELVKKRVKKNGFERE</sequence>
<dbReference type="PRINTS" id="PR00722">
    <property type="entry name" value="CHYMOTRYPSIN"/>
</dbReference>
<dbReference type="SUPFAM" id="SSF50494">
    <property type="entry name" value="Trypsin-like serine proteases"/>
    <property type="match status" value="1"/>
</dbReference>
<proteinExistence type="inferred from homology"/>
<evidence type="ECO:0000256" key="1">
    <source>
        <dbReference type="ARBA" id="ARBA00023157"/>
    </source>
</evidence>
<dbReference type="Proteomes" id="UP000694382">
    <property type="component" value="Unassembled WGS sequence"/>
</dbReference>
<dbReference type="InterPro" id="IPR001314">
    <property type="entry name" value="Peptidase_S1A"/>
</dbReference>
<accession>A0A8U8BXG6</accession>
<dbReference type="CDD" id="cd00190">
    <property type="entry name" value="Tryp_SPc"/>
    <property type="match status" value="1"/>
</dbReference>
<dbReference type="GO" id="GO:0004252">
    <property type="term" value="F:serine-type endopeptidase activity"/>
    <property type="evidence" value="ECO:0007669"/>
    <property type="project" value="InterPro"/>
</dbReference>
<feature type="compositionally biased region" description="Polar residues" evidence="3">
    <location>
        <begin position="1"/>
        <end position="11"/>
    </location>
</feature>
<dbReference type="InterPro" id="IPR001254">
    <property type="entry name" value="Trypsin_dom"/>
</dbReference>
<organism evidence="4 5">
    <name type="scientific">Geospiza parvula</name>
    <name type="common">Small tree-finch</name>
    <name type="synonym">Camarhynchus parvulus</name>
    <dbReference type="NCBI Taxonomy" id="87175"/>
    <lineage>
        <taxon>Eukaryota</taxon>
        <taxon>Metazoa</taxon>
        <taxon>Chordata</taxon>
        <taxon>Craniata</taxon>
        <taxon>Vertebrata</taxon>
        <taxon>Euteleostomi</taxon>
        <taxon>Archelosauria</taxon>
        <taxon>Archosauria</taxon>
        <taxon>Dinosauria</taxon>
        <taxon>Saurischia</taxon>
        <taxon>Theropoda</taxon>
        <taxon>Coelurosauria</taxon>
        <taxon>Aves</taxon>
        <taxon>Neognathae</taxon>
        <taxon>Neoaves</taxon>
        <taxon>Telluraves</taxon>
        <taxon>Australaves</taxon>
        <taxon>Passeriformes</taxon>
        <taxon>Thraupidae</taxon>
        <taxon>Camarhynchus</taxon>
    </lineage>
</organism>
<dbReference type="FunFam" id="2.40.10.10:FF:000002">
    <property type="entry name" value="Transmembrane protease serine"/>
    <property type="match status" value="1"/>
</dbReference>
<protein>
    <submittedName>
        <fullName evidence="4">Uncharacterized protein</fullName>
    </submittedName>
</protein>
<dbReference type="PANTHER" id="PTHR24253">
    <property type="entry name" value="TRANSMEMBRANE PROTEASE SERINE"/>
    <property type="match status" value="1"/>
</dbReference>
<reference evidence="4" key="1">
    <citation type="submission" date="2025-08" db="UniProtKB">
        <authorList>
            <consortium name="Ensembl"/>
        </authorList>
    </citation>
    <scope>IDENTIFICATION</scope>
</reference>
<keyword evidence="5" id="KW-1185">Reference proteome</keyword>
<evidence type="ECO:0000256" key="2">
    <source>
        <dbReference type="ARBA" id="ARBA00024195"/>
    </source>
</evidence>
<dbReference type="PROSITE" id="PS00135">
    <property type="entry name" value="TRYPSIN_SER"/>
    <property type="match status" value="1"/>
</dbReference>
<dbReference type="GO" id="GO:0006508">
    <property type="term" value="P:proteolysis"/>
    <property type="evidence" value="ECO:0007669"/>
    <property type="project" value="InterPro"/>
</dbReference>
<keyword evidence="1" id="KW-1015">Disulfide bond</keyword>
<dbReference type="PANTHER" id="PTHR24253:SF164">
    <property type="entry name" value="FI06405P"/>
    <property type="match status" value="1"/>
</dbReference>
<dbReference type="Ensembl" id="ENSCPVT00000026260.1">
    <property type="protein sequence ID" value="ENSCPVP00000026175.1"/>
    <property type="gene ID" value="ENSCPVG00000017717.1"/>
</dbReference>
<dbReference type="SMART" id="SM00020">
    <property type="entry name" value="Tryp_SPc"/>
    <property type="match status" value="1"/>
</dbReference>
<dbReference type="InterPro" id="IPR043504">
    <property type="entry name" value="Peptidase_S1_PA_chymotrypsin"/>
</dbReference>
<feature type="region of interest" description="Disordered" evidence="3">
    <location>
        <begin position="88"/>
        <end position="116"/>
    </location>
</feature>
<evidence type="ECO:0000313" key="4">
    <source>
        <dbReference type="Ensembl" id="ENSCPVP00000026175.1"/>
    </source>
</evidence>
<evidence type="ECO:0000313" key="5">
    <source>
        <dbReference type="Proteomes" id="UP000694382"/>
    </source>
</evidence>
<dbReference type="Gene3D" id="2.40.10.10">
    <property type="entry name" value="Trypsin-like serine proteases"/>
    <property type="match status" value="3"/>
</dbReference>
<feature type="region of interest" description="Disordered" evidence="3">
    <location>
        <begin position="1"/>
        <end position="50"/>
    </location>
</feature>
<evidence type="ECO:0000256" key="3">
    <source>
        <dbReference type="SAM" id="MobiDB-lite"/>
    </source>
</evidence>
<comment type="similarity">
    <text evidence="2">Belongs to the peptidase S1 family. CLIP subfamily.</text>
</comment>
<reference evidence="4" key="2">
    <citation type="submission" date="2025-09" db="UniProtKB">
        <authorList>
            <consortium name="Ensembl"/>
        </authorList>
    </citation>
    <scope>IDENTIFICATION</scope>
</reference>
<dbReference type="Pfam" id="PF00089">
    <property type="entry name" value="Trypsin"/>
    <property type="match status" value="1"/>
</dbReference>
<dbReference type="InterPro" id="IPR009003">
    <property type="entry name" value="Peptidase_S1_PA"/>
</dbReference>